<dbReference type="RefSeq" id="XP_018188127.1">
    <property type="nucleotide sequence ID" value="XM_018335052.1"/>
</dbReference>
<evidence type="ECO:0000313" key="2">
    <source>
        <dbReference type="EMBL" id="KZF22572.1"/>
    </source>
</evidence>
<feature type="compositionally biased region" description="Basic and acidic residues" evidence="1">
    <location>
        <begin position="67"/>
        <end position="87"/>
    </location>
</feature>
<accession>A0A165GTC1</accession>
<dbReference type="STRING" id="1328760.A0A165GTC1"/>
<feature type="region of interest" description="Disordered" evidence="1">
    <location>
        <begin position="65"/>
        <end position="92"/>
    </location>
</feature>
<dbReference type="AlphaFoldDB" id="A0A165GTC1"/>
<dbReference type="InParanoid" id="A0A165GTC1"/>
<keyword evidence="3" id="KW-1185">Reference proteome</keyword>
<feature type="region of interest" description="Disordered" evidence="1">
    <location>
        <begin position="1"/>
        <end position="23"/>
    </location>
</feature>
<sequence>MRESKSPKRFATGHSEPRQGVVSQPYNFYQSNFSEARTSVRSSLSQVIRPMTSRTRLLTRHISYPRSLERPRTHSGCHSRDTSRDGFDSWDTSSVGYQTRQAVLRSSFPVRGTALETIPGSRPDSLAFPLGLQELAPAHIRTHSGGKRFPSPTVSEAHIHPLFRSDSPTPPPTATVGTVVTAAPFGGQMLMPHSNLMLAQIRSGSFVSLPSPLVHSRSFDDGAILRSPTPPSREMTPPIPEYILSAGSRTSFISYGRRKASFRSFEDSQPG</sequence>
<gene>
    <name evidence="2" type="ORF">L228DRAFT_267965</name>
</gene>
<proteinExistence type="predicted"/>
<evidence type="ECO:0000313" key="3">
    <source>
        <dbReference type="Proteomes" id="UP000076632"/>
    </source>
</evidence>
<dbReference type="OrthoDB" id="5431149at2759"/>
<dbReference type="Proteomes" id="UP000076632">
    <property type="component" value="Unassembled WGS sequence"/>
</dbReference>
<name>A0A165GTC1_XYLHT</name>
<evidence type="ECO:0000256" key="1">
    <source>
        <dbReference type="SAM" id="MobiDB-lite"/>
    </source>
</evidence>
<dbReference type="EMBL" id="KV407458">
    <property type="protein sequence ID" value="KZF22572.1"/>
    <property type="molecule type" value="Genomic_DNA"/>
</dbReference>
<reference evidence="2 3" key="1">
    <citation type="journal article" date="2016" name="Fungal Biol.">
        <title>The genome of Xylona heveae provides a window into fungal endophytism.</title>
        <authorList>
            <person name="Gazis R."/>
            <person name="Kuo A."/>
            <person name="Riley R."/>
            <person name="LaButti K."/>
            <person name="Lipzen A."/>
            <person name="Lin J."/>
            <person name="Amirebrahimi M."/>
            <person name="Hesse C.N."/>
            <person name="Spatafora J.W."/>
            <person name="Henrissat B."/>
            <person name="Hainaut M."/>
            <person name="Grigoriev I.V."/>
            <person name="Hibbett D.S."/>
        </authorList>
    </citation>
    <scope>NUCLEOTIDE SEQUENCE [LARGE SCALE GENOMIC DNA]</scope>
    <source>
        <strain evidence="2 3">TC161</strain>
    </source>
</reference>
<organism evidence="2 3">
    <name type="scientific">Xylona heveae (strain CBS 132557 / TC161)</name>
    <dbReference type="NCBI Taxonomy" id="1328760"/>
    <lineage>
        <taxon>Eukaryota</taxon>
        <taxon>Fungi</taxon>
        <taxon>Dikarya</taxon>
        <taxon>Ascomycota</taxon>
        <taxon>Pezizomycotina</taxon>
        <taxon>Xylonomycetes</taxon>
        <taxon>Xylonales</taxon>
        <taxon>Xylonaceae</taxon>
        <taxon>Xylona</taxon>
    </lineage>
</organism>
<protein>
    <submittedName>
        <fullName evidence="2">Uncharacterized protein</fullName>
    </submittedName>
</protein>
<dbReference type="GeneID" id="28900189"/>